<dbReference type="AlphaFoldDB" id="A0AA39CGW3"/>
<evidence type="ECO:0000256" key="5">
    <source>
        <dbReference type="ARBA" id="ARBA00023242"/>
    </source>
</evidence>
<dbReference type="InterPro" id="IPR025202">
    <property type="entry name" value="PLD-like_dom"/>
</dbReference>
<dbReference type="PANTHER" id="PTHR47660">
    <property type="entry name" value="TRANSCRIPTION FACTOR WITH C2H2 AND ZN(2)-CYS(6) DNA BINDING DOMAIN (EUROFUNG)-RELATED-RELATED"/>
    <property type="match status" value="1"/>
</dbReference>
<evidence type="ECO:0000256" key="6">
    <source>
        <dbReference type="SAM" id="MobiDB-lite"/>
    </source>
</evidence>
<comment type="caution">
    <text evidence="8">The sequence shown here is derived from an EMBL/GenBank/DDBJ whole genome shotgun (WGS) entry which is preliminary data.</text>
</comment>
<dbReference type="GO" id="GO:0046872">
    <property type="term" value="F:metal ion binding"/>
    <property type="evidence" value="ECO:0007669"/>
    <property type="project" value="UniProtKB-KW"/>
</dbReference>
<gene>
    <name evidence="8" type="ORF">H2200_007756</name>
</gene>
<dbReference type="PANTHER" id="PTHR47660:SF3">
    <property type="entry name" value="FINGER DOMAIN PROTEIN, PUTATIVE (AFU_ORTHOLOGUE AFUA_4G03310)-RELATED"/>
    <property type="match status" value="1"/>
</dbReference>
<feature type="compositionally biased region" description="Basic and acidic residues" evidence="6">
    <location>
        <begin position="600"/>
        <end position="612"/>
    </location>
</feature>
<keyword evidence="1" id="KW-0479">Metal-binding</keyword>
<proteinExistence type="predicted"/>
<organism evidence="8 9">
    <name type="scientific">Cladophialophora chaetospira</name>
    <dbReference type="NCBI Taxonomy" id="386627"/>
    <lineage>
        <taxon>Eukaryota</taxon>
        <taxon>Fungi</taxon>
        <taxon>Dikarya</taxon>
        <taxon>Ascomycota</taxon>
        <taxon>Pezizomycotina</taxon>
        <taxon>Eurotiomycetes</taxon>
        <taxon>Chaetothyriomycetidae</taxon>
        <taxon>Chaetothyriales</taxon>
        <taxon>Herpotrichiellaceae</taxon>
        <taxon>Cladophialophora</taxon>
    </lineage>
</organism>
<accession>A0AA39CGW3</accession>
<dbReference type="Proteomes" id="UP001172673">
    <property type="component" value="Unassembled WGS sequence"/>
</dbReference>
<feature type="domain" description="Phospholipase D-like" evidence="7">
    <location>
        <begin position="449"/>
        <end position="531"/>
    </location>
</feature>
<keyword evidence="9" id="KW-1185">Reference proteome</keyword>
<name>A0AA39CGW3_9EURO</name>
<feature type="region of interest" description="Disordered" evidence="6">
    <location>
        <begin position="600"/>
        <end position="631"/>
    </location>
</feature>
<evidence type="ECO:0000259" key="7">
    <source>
        <dbReference type="Pfam" id="PF13091"/>
    </source>
</evidence>
<dbReference type="EMBL" id="JAPDRK010000011">
    <property type="protein sequence ID" value="KAJ9607678.1"/>
    <property type="molecule type" value="Genomic_DNA"/>
</dbReference>
<dbReference type="Gene3D" id="3.30.870.10">
    <property type="entry name" value="Endonuclease Chain A"/>
    <property type="match status" value="1"/>
</dbReference>
<protein>
    <recommendedName>
        <fullName evidence="7">Phospholipase D-like domain-containing protein</fullName>
    </recommendedName>
</protein>
<keyword evidence="5" id="KW-0539">Nucleus</keyword>
<dbReference type="Pfam" id="PF13091">
    <property type="entry name" value="PLDc_2"/>
    <property type="match status" value="1"/>
</dbReference>
<dbReference type="SUPFAM" id="SSF56024">
    <property type="entry name" value="Phospholipase D/nuclease"/>
    <property type="match status" value="1"/>
</dbReference>
<keyword evidence="2" id="KW-0862">Zinc</keyword>
<sequence>MDTIVDPEELAVPFGLDLAIECHYPASSAKVTPTNVQRVDDGQNEWQSTASSLLVDPETSVRDQQASGFHVLNLEDTVLAPDFANLEDYFNWNDPVVKDLDLLNRPTNYDTVVYDQINPLSIFGQSTPSTNHAFQMQQSRPSLVPTIPIVPSTMVRSLKQRPKPKVGAHRIANLMLHTLKSYPIMMMRNALPPFIHPHVVSSDFGNIHMEPLINCISLVNMISAGVRGSRKLFWKNVRLECERLCGELLSLSKWDLLAAMQALAIYIFIRLDEGETDHNNFDFLLLRTVTVLAQQSTSINVLEPASRSYGLETSWQNWIYEESCRRLCVVYQIMNLLVYFDPAALCDHDANLILGPLPTRKQLWEAADEFAWVAESAKEPGIETLYGLAVNGDLVRLDGAHLRSDEVLPQNPSHIGSPSSSATNWEGWCAGMDGFGGLVMLAASLFNTSEPEAIHSLALLPNAEVKIFKPNSPTFHPKAWLFKHEGDANGVVIIGSSNMTASGISREIEWNHPTSDPGAITEFEKTFDDYWSGRGLFGPENVLHYDPQNNDSERGWEALCKLFPSSEDEPSCSDQTGKCGHSQCVKLSKELERRRKRILEIKKSFKNPDKSGVRKRSRPSENPWELPPAKKPRINMLKDQQHTNIPLSEPTDDPMEIDAVAEGHSNVGHDVEPMAPTSSSSVISKEELQYMFWSAISQNAEDDARTMSGMAQNRSYDLIQKPVTDQIIADTKAQHNAVMNIYNLERPLVFALAITQKPSIITMLIDMGADLFWFPFQREPTRHETIFHVLARLPPPSACAIFEANKAVLQSVEPNLYNSPRSAEDIAKSTANKCTPKDRSFVKVLESHFNRLKQEGRFGKKPKYNSPTDLGPIPYKDTISYGVRR</sequence>
<evidence type="ECO:0000256" key="2">
    <source>
        <dbReference type="ARBA" id="ARBA00022833"/>
    </source>
</evidence>
<evidence type="ECO:0000313" key="9">
    <source>
        <dbReference type="Proteomes" id="UP001172673"/>
    </source>
</evidence>
<evidence type="ECO:0000313" key="8">
    <source>
        <dbReference type="EMBL" id="KAJ9607678.1"/>
    </source>
</evidence>
<reference evidence="8" key="1">
    <citation type="submission" date="2022-10" db="EMBL/GenBank/DDBJ databases">
        <title>Culturing micro-colonial fungi from biological soil crusts in the Mojave desert and describing Neophaeococcomyces mojavensis, and introducing the new genera and species Taxawa tesnikishii.</title>
        <authorList>
            <person name="Kurbessoian T."/>
            <person name="Stajich J.E."/>
        </authorList>
    </citation>
    <scope>NUCLEOTIDE SEQUENCE</scope>
    <source>
        <strain evidence="8">TK_41</strain>
    </source>
</reference>
<keyword evidence="3" id="KW-0805">Transcription regulation</keyword>
<evidence type="ECO:0000256" key="3">
    <source>
        <dbReference type="ARBA" id="ARBA00023015"/>
    </source>
</evidence>
<evidence type="ECO:0000256" key="4">
    <source>
        <dbReference type="ARBA" id="ARBA00023163"/>
    </source>
</evidence>
<evidence type="ECO:0000256" key="1">
    <source>
        <dbReference type="ARBA" id="ARBA00022723"/>
    </source>
</evidence>
<keyword evidence="4" id="KW-0804">Transcription</keyword>